<accession>A0AAD6VLQ7</accession>
<dbReference type="EMBL" id="JARJCW010000028">
    <property type="protein sequence ID" value="KAJ7210490.1"/>
    <property type="molecule type" value="Genomic_DNA"/>
</dbReference>
<protein>
    <submittedName>
        <fullName evidence="2">Uncharacterized protein</fullName>
    </submittedName>
</protein>
<dbReference type="SUPFAM" id="SSF50447">
    <property type="entry name" value="Translation proteins"/>
    <property type="match status" value="1"/>
</dbReference>
<name>A0AAD6VLQ7_9AGAR</name>
<evidence type="ECO:0000313" key="3">
    <source>
        <dbReference type="Proteomes" id="UP001219525"/>
    </source>
</evidence>
<sequence length="322" mass="36081">MYDVDPVPPQTPTFPKRMPPLSLAVDVVIPCAGRPLLPRGPLSRNTERRSGTQPFARGARAHDPRPRGRVRRHTRMMYNAFTTPDAAGGGSSWTDVRDLAHTHARQWRAHHRCRRRLRVPASLLSRRELDVSYFATARRSAALLLHLLSFQLPSLTWLETVIAAKDDVTTMYFTAVLYAWCAEHATGEFPHTLHEHVVANVFVDYEYSTELLARVHTALASATNMARWAVPRIQLCPYTTIISLPSKTTVTADSLVPCRACLRGHRAHAGQSVRIQGARYAPGRKDDVHIRTVQRVVLLIGFNVDTLADCPTGNIVGPRRRQ</sequence>
<comment type="caution">
    <text evidence="2">The sequence shown here is derived from an EMBL/GenBank/DDBJ whole genome shotgun (WGS) entry which is preliminary data.</text>
</comment>
<dbReference type="AlphaFoldDB" id="A0AAD6VLQ7"/>
<organism evidence="2 3">
    <name type="scientific">Mycena pura</name>
    <dbReference type="NCBI Taxonomy" id="153505"/>
    <lineage>
        <taxon>Eukaryota</taxon>
        <taxon>Fungi</taxon>
        <taxon>Dikarya</taxon>
        <taxon>Basidiomycota</taxon>
        <taxon>Agaricomycotina</taxon>
        <taxon>Agaricomycetes</taxon>
        <taxon>Agaricomycetidae</taxon>
        <taxon>Agaricales</taxon>
        <taxon>Marasmiineae</taxon>
        <taxon>Mycenaceae</taxon>
        <taxon>Mycena</taxon>
    </lineage>
</organism>
<keyword evidence="3" id="KW-1185">Reference proteome</keyword>
<dbReference type="InterPro" id="IPR009000">
    <property type="entry name" value="Transl_B-barrel_sf"/>
</dbReference>
<proteinExistence type="predicted"/>
<evidence type="ECO:0000313" key="2">
    <source>
        <dbReference type="EMBL" id="KAJ7210490.1"/>
    </source>
</evidence>
<dbReference type="Gene3D" id="2.40.30.10">
    <property type="entry name" value="Translation factors"/>
    <property type="match status" value="1"/>
</dbReference>
<reference evidence="2" key="1">
    <citation type="submission" date="2023-03" db="EMBL/GenBank/DDBJ databases">
        <title>Massive genome expansion in bonnet fungi (Mycena s.s.) driven by repeated elements and novel gene families across ecological guilds.</title>
        <authorList>
            <consortium name="Lawrence Berkeley National Laboratory"/>
            <person name="Harder C.B."/>
            <person name="Miyauchi S."/>
            <person name="Viragh M."/>
            <person name="Kuo A."/>
            <person name="Thoen E."/>
            <person name="Andreopoulos B."/>
            <person name="Lu D."/>
            <person name="Skrede I."/>
            <person name="Drula E."/>
            <person name="Henrissat B."/>
            <person name="Morin E."/>
            <person name="Kohler A."/>
            <person name="Barry K."/>
            <person name="LaButti K."/>
            <person name="Morin E."/>
            <person name="Salamov A."/>
            <person name="Lipzen A."/>
            <person name="Mereny Z."/>
            <person name="Hegedus B."/>
            <person name="Baldrian P."/>
            <person name="Stursova M."/>
            <person name="Weitz H."/>
            <person name="Taylor A."/>
            <person name="Grigoriev I.V."/>
            <person name="Nagy L.G."/>
            <person name="Martin F."/>
            <person name="Kauserud H."/>
        </authorList>
    </citation>
    <scope>NUCLEOTIDE SEQUENCE</scope>
    <source>
        <strain evidence="2">9144</strain>
    </source>
</reference>
<dbReference type="Proteomes" id="UP001219525">
    <property type="component" value="Unassembled WGS sequence"/>
</dbReference>
<gene>
    <name evidence="2" type="ORF">GGX14DRAFT_625777</name>
</gene>
<feature type="region of interest" description="Disordered" evidence="1">
    <location>
        <begin position="37"/>
        <end position="68"/>
    </location>
</feature>
<evidence type="ECO:0000256" key="1">
    <source>
        <dbReference type="SAM" id="MobiDB-lite"/>
    </source>
</evidence>